<evidence type="ECO:0000313" key="4">
    <source>
        <dbReference type="Proteomes" id="UP000182227"/>
    </source>
</evidence>
<evidence type="ECO:0000313" key="3">
    <source>
        <dbReference type="EMBL" id="ORV20054.1"/>
    </source>
</evidence>
<protein>
    <recommendedName>
        <fullName evidence="6">Tail terminator</fullName>
    </recommendedName>
</protein>
<name>A0A0U1DZ58_9MYCO</name>
<organism evidence="2 4">
    <name type="scientific">Mycolicibacterium conceptionense</name>
    <dbReference type="NCBI Taxonomy" id="451644"/>
    <lineage>
        <taxon>Bacteria</taxon>
        <taxon>Bacillati</taxon>
        <taxon>Actinomycetota</taxon>
        <taxon>Actinomycetes</taxon>
        <taxon>Mycobacteriales</taxon>
        <taxon>Mycobacteriaceae</taxon>
        <taxon>Mycolicibacterium</taxon>
    </lineage>
</organism>
<sequence length="140" mass="15407">MTDLVVFPDVDTLARKILLQGLAERGLSIKVGTKIPSPMPAQFIRLVILPGRETCRRVQWCQVNAYVYDDAQHEVRCAQTAQLVAAILRAAPDVMIDGKDVPVTEPCELHGPFPTQDPDVPSLPVRQANLVWTIQSAVVP</sequence>
<dbReference type="EMBL" id="LQOP01000036">
    <property type="protein sequence ID" value="ORV20054.1"/>
    <property type="molecule type" value="Genomic_DNA"/>
</dbReference>
<keyword evidence="5" id="KW-1185">Reference proteome</keyword>
<evidence type="ECO:0000313" key="5">
    <source>
        <dbReference type="Proteomes" id="UP000193811"/>
    </source>
</evidence>
<dbReference type="EMBL" id="CTEF01000002">
    <property type="protein sequence ID" value="CQD15720.1"/>
    <property type="molecule type" value="Genomic_DNA"/>
</dbReference>
<dbReference type="Proteomes" id="UP000182227">
    <property type="component" value="Unassembled WGS sequence"/>
</dbReference>
<reference evidence="3 5" key="2">
    <citation type="submission" date="2016-01" db="EMBL/GenBank/DDBJ databases">
        <title>The new phylogeny of the genus Mycobacterium.</title>
        <authorList>
            <person name="Tarcisio F."/>
            <person name="Conor M."/>
            <person name="Antonella G."/>
            <person name="Elisabetta G."/>
            <person name="Giulia F.S."/>
            <person name="Sara T."/>
            <person name="Anna F."/>
            <person name="Clotilde B."/>
            <person name="Roberto B."/>
            <person name="Veronica D.S."/>
            <person name="Fabio R."/>
            <person name="Monica P."/>
            <person name="Olivier J."/>
            <person name="Enrico T."/>
            <person name="Nicola S."/>
        </authorList>
    </citation>
    <scope>NUCLEOTIDE SEQUENCE [LARGE SCALE GENOMIC DNA]</scope>
    <source>
        <strain evidence="3 5">CCUG 50187</strain>
    </source>
</reference>
<dbReference type="Proteomes" id="UP000193811">
    <property type="component" value="Unassembled WGS sequence"/>
</dbReference>
<dbReference type="EMBL" id="CTEF01000011">
    <property type="protein sequence ID" value="CQD25343.1"/>
    <property type="molecule type" value="Genomic_DNA"/>
</dbReference>
<proteinExistence type="predicted"/>
<evidence type="ECO:0008006" key="6">
    <source>
        <dbReference type="Google" id="ProtNLM"/>
    </source>
</evidence>
<evidence type="ECO:0000313" key="1">
    <source>
        <dbReference type="EMBL" id="CQD15720.1"/>
    </source>
</evidence>
<accession>A0A0U1DZ58</accession>
<dbReference type="RefSeq" id="WP_085143028.1">
    <property type="nucleotide sequence ID" value="NZ_JACKVA010000026.1"/>
</dbReference>
<dbReference type="AlphaFoldDB" id="A0A0U1DZ58"/>
<reference evidence="2 4" key="1">
    <citation type="submission" date="2015-03" db="EMBL/GenBank/DDBJ databases">
        <authorList>
            <person name="Murphy D."/>
        </authorList>
    </citation>
    <scope>NUCLEOTIDE SEQUENCE [LARGE SCALE GENOMIC DNA]</scope>
    <source>
        <strain evidence="2 4">D16</strain>
    </source>
</reference>
<evidence type="ECO:0000313" key="2">
    <source>
        <dbReference type="EMBL" id="CQD25343.1"/>
    </source>
</evidence>
<gene>
    <name evidence="3" type="ORF">AWB98_29365</name>
    <name evidence="1" type="ORF">BN970_03305</name>
    <name evidence="2" type="ORF">BN970_07145</name>
</gene>
<dbReference type="GeneID" id="44300068"/>